<dbReference type="CDD" id="cd01173">
    <property type="entry name" value="pyridoxal_pyridoxamine_kinase"/>
    <property type="match status" value="1"/>
</dbReference>
<dbReference type="PANTHER" id="PTHR10534:SF2">
    <property type="entry name" value="PYRIDOXAL KINASE"/>
    <property type="match status" value="1"/>
</dbReference>
<evidence type="ECO:0000256" key="5">
    <source>
        <dbReference type="ARBA" id="ARBA00022840"/>
    </source>
</evidence>
<organism evidence="7 8">
    <name type="scientific">Candidatus Phocaeicola faecigallinarum</name>
    <dbReference type="NCBI Taxonomy" id="2838732"/>
    <lineage>
        <taxon>Bacteria</taxon>
        <taxon>Pseudomonadati</taxon>
        <taxon>Bacteroidota</taxon>
        <taxon>Bacteroidia</taxon>
        <taxon>Bacteroidales</taxon>
        <taxon>Bacteroidaceae</taxon>
        <taxon>Phocaeicola</taxon>
    </lineage>
</organism>
<gene>
    <name evidence="7" type="ORF">H9777_05985</name>
</gene>
<dbReference type="PANTHER" id="PTHR10534">
    <property type="entry name" value="PYRIDOXAL KINASE"/>
    <property type="match status" value="1"/>
</dbReference>
<evidence type="ECO:0000256" key="2">
    <source>
        <dbReference type="ARBA" id="ARBA00022679"/>
    </source>
</evidence>
<comment type="caution">
    <text evidence="7">The sequence shown here is derived from an EMBL/GenBank/DDBJ whole genome shotgun (WGS) entry which is preliminary data.</text>
</comment>
<feature type="domain" description="Pyridoxamine kinase/Phosphomethylpyrimidine kinase" evidence="6">
    <location>
        <begin position="119"/>
        <end position="306"/>
    </location>
</feature>
<keyword evidence="3" id="KW-0547">Nucleotide-binding</keyword>
<evidence type="ECO:0000256" key="4">
    <source>
        <dbReference type="ARBA" id="ARBA00022777"/>
    </source>
</evidence>
<name>A0A948WVG3_9BACT</name>
<keyword evidence="2 7" id="KW-0808">Transferase</keyword>
<reference evidence="7" key="1">
    <citation type="journal article" date="2021" name="PeerJ">
        <title>Extensive microbial diversity within the chicken gut microbiome revealed by metagenomics and culture.</title>
        <authorList>
            <person name="Gilroy R."/>
            <person name="Ravi A."/>
            <person name="Getino M."/>
            <person name="Pursley I."/>
            <person name="Horton D.L."/>
            <person name="Alikhan N.F."/>
            <person name="Baker D."/>
            <person name="Gharbi K."/>
            <person name="Hall N."/>
            <person name="Watson M."/>
            <person name="Adriaenssens E.M."/>
            <person name="Foster-Nyarko E."/>
            <person name="Jarju S."/>
            <person name="Secka A."/>
            <person name="Antonio M."/>
            <person name="Oren A."/>
            <person name="Chaudhuri R.R."/>
            <person name="La Ragione R."/>
            <person name="Hildebrand F."/>
            <person name="Pallen M.J."/>
        </authorList>
    </citation>
    <scope>NUCLEOTIDE SEQUENCE</scope>
    <source>
        <strain evidence="7">G4-2901</strain>
    </source>
</reference>
<sequence>MADNYIENKYEQYQARKAAWQKSGMKKKKPTIVHTPASDSGMQKTYLQSHVKRVAAVHDLSGAGRVSLMAVIPILSSMGIQVCPLPTAVLSAHTQYPHYSFLDLTEEMKRIIDSWEKLDKKFDTFYTGYLGSPQQVQIVENFISKFRRPQDMVVVDPVLGDNGNLYKGITEDMVTEMKKLIKYADVITPNMTEVFKLLDMEYKSEVSVQEMKSYLKQLSDAGPDIVIATSVPVPENAHMTSVFAYNRHGNRYWKVTCPYLPAHYPGTGDTFTSVITGSLMQGDSLPIALDRATQFILQGIRATFGYEYNNLDGIMLEKVLHNLDMPIQISSYEVLE</sequence>
<dbReference type="NCBIfam" id="NF005491">
    <property type="entry name" value="PRK07105.1"/>
    <property type="match status" value="1"/>
</dbReference>
<evidence type="ECO:0000256" key="3">
    <source>
        <dbReference type="ARBA" id="ARBA00022741"/>
    </source>
</evidence>
<dbReference type="InterPro" id="IPR004625">
    <property type="entry name" value="PyrdxlKinase"/>
</dbReference>
<keyword evidence="4 7" id="KW-0418">Kinase</keyword>
<dbReference type="EC" id="2.7.1.35" evidence="1"/>
<dbReference type="Pfam" id="PF08543">
    <property type="entry name" value="Phos_pyr_kin"/>
    <property type="match status" value="1"/>
</dbReference>
<dbReference type="GO" id="GO:0009443">
    <property type="term" value="P:pyridoxal 5'-phosphate salvage"/>
    <property type="evidence" value="ECO:0007669"/>
    <property type="project" value="InterPro"/>
</dbReference>
<protein>
    <recommendedName>
        <fullName evidence="1">pyridoxal kinase</fullName>
        <ecNumber evidence="1">2.7.1.35</ecNumber>
    </recommendedName>
</protein>
<dbReference type="GO" id="GO:0005829">
    <property type="term" value="C:cytosol"/>
    <property type="evidence" value="ECO:0007669"/>
    <property type="project" value="TreeGrafter"/>
</dbReference>
<keyword evidence="5" id="KW-0067">ATP-binding</keyword>
<dbReference type="Gene3D" id="3.40.1190.20">
    <property type="match status" value="1"/>
</dbReference>
<dbReference type="AlphaFoldDB" id="A0A948WVG3"/>
<dbReference type="Proteomes" id="UP000783796">
    <property type="component" value="Unassembled WGS sequence"/>
</dbReference>
<reference evidence="7" key="2">
    <citation type="submission" date="2021-04" db="EMBL/GenBank/DDBJ databases">
        <authorList>
            <person name="Gilroy R."/>
        </authorList>
    </citation>
    <scope>NUCLEOTIDE SEQUENCE</scope>
    <source>
        <strain evidence="7">G4-2901</strain>
    </source>
</reference>
<proteinExistence type="predicted"/>
<dbReference type="GO" id="GO:0005524">
    <property type="term" value="F:ATP binding"/>
    <property type="evidence" value="ECO:0007669"/>
    <property type="project" value="UniProtKB-KW"/>
</dbReference>
<dbReference type="InterPro" id="IPR013749">
    <property type="entry name" value="PM/HMP-P_kinase-1"/>
</dbReference>
<evidence type="ECO:0000256" key="1">
    <source>
        <dbReference type="ARBA" id="ARBA00012104"/>
    </source>
</evidence>
<dbReference type="InterPro" id="IPR029056">
    <property type="entry name" value="Ribokinase-like"/>
</dbReference>
<dbReference type="EMBL" id="JAHLFW010000054">
    <property type="protein sequence ID" value="MBU3837852.1"/>
    <property type="molecule type" value="Genomic_DNA"/>
</dbReference>
<evidence type="ECO:0000313" key="7">
    <source>
        <dbReference type="EMBL" id="MBU3837852.1"/>
    </source>
</evidence>
<accession>A0A948WVG3</accession>
<evidence type="ECO:0000313" key="8">
    <source>
        <dbReference type="Proteomes" id="UP000783796"/>
    </source>
</evidence>
<dbReference type="GO" id="GO:0008478">
    <property type="term" value="F:pyridoxal kinase activity"/>
    <property type="evidence" value="ECO:0007669"/>
    <property type="project" value="UniProtKB-EC"/>
</dbReference>
<evidence type="ECO:0000259" key="6">
    <source>
        <dbReference type="Pfam" id="PF08543"/>
    </source>
</evidence>
<dbReference type="SUPFAM" id="SSF53613">
    <property type="entry name" value="Ribokinase-like"/>
    <property type="match status" value="1"/>
</dbReference>